<dbReference type="Proteomes" id="UP000095552">
    <property type="component" value="Unassembled WGS sequence"/>
</dbReference>
<comment type="caution">
    <text evidence="3">The sequence shown here is derived from an EMBL/GenBank/DDBJ whole genome shotgun (WGS) entry which is preliminary data.</text>
</comment>
<dbReference type="InterPro" id="IPR029058">
    <property type="entry name" value="AB_hydrolase_fold"/>
</dbReference>
<keyword evidence="1" id="KW-1133">Transmembrane helix</keyword>
<evidence type="ECO:0000313" key="3">
    <source>
        <dbReference type="EMBL" id="OEJ99696.1"/>
    </source>
</evidence>
<dbReference type="PANTHER" id="PTHR12277:SF81">
    <property type="entry name" value="PROTEIN ABHD13"/>
    <property type="match status" value="1"/>
</dbReference>
<dbReference type="RefSeq" id="WP_069835158.1">
    <property type="nucleotide sequence ID" value="NZ_MDGQ01000005.1"/>
</dbReference>
<name>A0A1E5SKX5_9BACT</name>
<keyword evidence="1" id="KW-0812">Transmembrane</keyword>
<feature type="domain" description="Serine aminopeptidase S33" evidence="2">
    <location>
        <begin position="70"/>
        <end position="201"/>
    </location>
</feature>
<dbReference type="PANTHER" id="PTHR12277">
    <property type="entry name" value="ALPHA/BETA HYDROLASE DOMAIN-CONTAINING PROTEIN"/>
    <property type="match status" value="1"/>
</dbReference>
<dbReference type="GO" id="GO:0016787">
    <property type="term" value="F:hydrolase activity"/>
    <property type="evidence" value="ECO:0007669"/>
    <property type="project" value="UniProtKB-KW"/>
</dbReference>
<dbReference type="Pfam" id="PF12146">
    <property type="entry name" value="Hydrolase_4"/>
    <property type="match status" value="1"/>
</dbReference>
<reference evidence="3 4" key="1">
    <citation type="submission" date="2016-08" db="EMBL/GenBank/DDBJ databases">
        <title>Draft genome of Fabibacter sp. strain SK-8.</title>
        <authorList>
            <person name="Wong S.-K."/>
            <person name="Hamasaki K."/>
            <person name="Yoshizawa S."/>
        </authorList>
    </citation>
    <scope>NUCLEOTIDE SEQUENCE [LARGE SCALE GENOMIC DNA]</scope>
    <source>
        <strain evidence="3 4">SK-8</strain>
    </source>
</reference>
<evidence type="ECO:0000256" key="1">
    <source>
        <dbReference type="SAM" id="Phobius"/>
    </source>
</evidence>
<dbReference type="Gene3D" id="3.40.50.1820">
    <property type="entry name" value="alpha/beta hydrolase"/>
    <property type="match status" value="1"/>
</dbReference>
<proteinExistence type="predicted"/>
<dbReference type="AlphaFoldDB" id="A0A1E5SKX5"/>
<evidence type="ECO:0000313" key="4">
    <source>
        <dbReference type="Proteomes" id="UP000095552"/>
    </source>
</evidence>
<feature type="transmembrane region" description="Helical" evidence="1">
    <location>
        <begin position="6"/>
        <end position="24"/>
    </location>
</feature>
<keyword evidence="1" id="KW-0472">Membrane</keyword>
<gene>
    <name evidence="3" type="ORF">BFP71_08995</name>
</gene>
<dbReference type="SUPFAM" id="SSF53474">
    <property type="entry name" value="alpha/beta-Hydrolases"/>
    <property type="match status" value="1"/>
</dbReference>
<dbReference type="EMBL" id="MDGQ01000005">
    <property type="protein sequence ID" value="OEJ99696.1"/>
    <property type="molecule type" value="Genomic_DNA"/>
</dbReference>
<dbReference type="STRING" id="1563681.BFP71_08995"/>
<dbReference type="InterPro" id="IPR022742">
    <property type="entry name" value="Hydrolase_4"/>
</dbReference>
<evidence type="ECO:0000259" key="2">
    <source>
        <dbReference type="Pfam" id="PF12146"/>
    </source>
</evidence>
<keyword evidence="3" id="KW-0378">Hydrolase</keyword>
<keyword evidence="4" id="KW-1185">Reference proteome</keyword>
<accession>A0A1E5SKX5</accession>
<dbReference type="OrthoDB" id="9777090at2"/>
<protein>
    <submittedName>
        <fullName evidence="3">Hydrolase</fullName>
    </submittedName>
</protein>
<organism evidence="3 4">
    <name type="scientific">Roseivirga misakiensis</name>
    <dbReference type="NCBI Taxonomy" id="1563681"/>
    <lineage>
        <taxon>Bacteria</taxon>
        <taxon>Pseudomonadati</taxon>
        <taxon>Bacteroidota</taxon>
        <taxon>Cytophagia</taxon>
        <taxon>Cytophagales</taxon>
        <taxon>Roseivirgaceae</taxon>
        <taxon>Roseivirga</taxon>
    </lineage>
</organism>
<sequence length="289" mass="33514">METSTILILIGIAYLVANFVIYFAQERFLFKPEKLPKDFEFKYPNLKFQEYNLEKEPGVNINAIHFHIEEPKGVVIYLKGNSRSVKGWGKFAIDFTRMGYDVMMVDYRGFGKSTGKRTEDSIKDDLQYVYDRIKEQVAEKYIILYGRSLGSGFAAKLASTNNPRMLVLESPYYSLAKVTKRYIPFMPVSLLLKFPIRTHQWLKYVDCPIKIIHGTNDKLIPFKTAVALSKIRSENTRLYSVIGGGHNNLNTFEEYHRMIEEVLNSKLPKAIDPSETSLNFRRKSKKQKH</sequence>